<dbReference type="Gene3D" id="3.80.10.10">
    <property type="entry name" value="Ribonuclease Inhibitor"/>
    <property type="match status" value="1"/>
</dbReference>
<protein>
    <submittedName>
        <fullName evidence="1">LRR receptor-like kinase family protein</fullName>
    </submittedName>
</protein>
<dbReference type="Pfam" id="PF00560">
    <property type="entry name" value="LRR_1"/>
    <property type="match status" value="2"/>
</dbReference>
<evidence type="ECO:0000313" key="1">
    <source>
        <dbReference type="EMBL" id="KEH15584.1"/>
    </source>
</evidence>
<sequence length="82" mass="9453">MTSLRVVKFGYNSLNGSLPNDFFNQHPQLENLILNNNQFEGSIPRSIGNCTSLIYLVLASNFFTELFFENYKKGRSYHLQSN</sequence>
<dbReference type="InterPro" id="IPR032675">
    <property type="entry name" value="LRR_dom_sf"/>
</dbReference>
<dbReference type="PANTHER" id="PTHR48009">
    <property type="entry name" value="LEUCINE-RICH REPEAT (LRR) FAMILY PROTEIN"/>
    <property type="match status" value="1"/>
</dbReference>
<evidence type="ECO:0000313" key="3">
    <source>
        <dbReference type="Proteomes" id="UP000002051"/>
    </source>
</evidence>
<accession>A0A072TDF0</accession>
<dbReference type="InterPro" id="IPR053213">
    <property type="entry name" value="RLP29"/>
</dbReference>
<evidence type="ECO:0000313" key="2">
    <source>
        <dbReference type="EnsemblPlants" id="KEH15584"/>
    </source>
</evidence>
<keyword evidence="1" id="KW-0418">Kinase</keyword>
<dbReference type="Proteomes" id="UP000002051">
    <property type="component" value="Unassembled WGS sequence"/>
</dbReference>
<dbReference type="InterPro" id="IPR001611">
    <property type="entry name" value="Leu-rich_rpt"/>
</dbReference>
<keyword evidence="3" id="KW-1185">Reference proteome</keyword>
<dbReference type="EMBL" id="KL403503">
    <property type="protein sequence ID" value="KEH15584.1"/>
    <property type="molecule type" value="Genomic_DNA"/>
</dbReference>
<dbReference type="EnsemblPlants" id="KEH15584">
    <property type="protein sequence ID" value="KEH15584"/>
    <property type="gene ID" value="MTR_0779s0010"/>
</dbReference>
<reference evidence="2" key="3">
    <citation type="submission" date="2015-06" db="UniProtKB">
        <authorList>
            <consortium name="EnsemblPlants"/>
        </authorList>
    </citation>
    <scope>IDENTIFICATION</scope>
    <source>
        <strain evidence="2">cv. Jemalong A17</strain>
    </source>
</reference>
<gene>
    <name evidence="1" type="ORF">MTR_0779s0010</name>
</gene>
<dbReference type="GO" id="GO:0016301">
    <property type="term" value="F:kinase activity"/>
    <property type="evidence" value="ECO:0007669"/>
    <property type="project" value="UniProtKB-KW"/>
</dbReference>
<dbReference type="SUPFAM" id="SSF52058">
    <property type="entry name" value="L domain-like"/>
    <property type="match status" value="1"/>
</dbReference>
<dbReference type="HOGENOM" id="CLU_2561860_0_0_1"/>
<dbReference type="AlphaFoldDB" id="A0A072TDF0"/>
<proteinExistence type="predicted"/>
<reference evidence="1 3" key="2">
    <citation type="journal article" date="2014" name="BMC Genomics">
        <title>An improved genome release (version Mt4.0) for the model legume Medicago truncatula.</title>
        <authorList>
            <person name="Tang H."/>
            <person name="Krishnakumar V."/>
            <person name="Bidwell S."/>
            <person name="Rosen B."/>
            <person name="Chan A."/>
            <person name="Zhou S."/>
            <person name="Gentzbittel L."/>
            <person name="Childs K.L."/>
            <person name="Yandell M."/>
            <person name="Gundlach H."/>
            <person name="Mayer K.F."/>
            <person name="Schwartz D.C."/>
            <person name="Town C.D."/>
        </authorList>
    </citation>
    <scope>GENOME REANNOTATION</scope>
    <source>
        <strain evidence="1">A17</strain>
        <strain evidence="2 3">cv. Jemalong A17</strain>
    </source>
</reference>
<keyword evidence="1" id="KW-0808">Transferase</keyword>
<reference evidence="1 3" key="1">
    <citation type="journal article" date="2011" name="Nature">
        <title>The Medicago genome provides insight into the evolution of rhizobial symbioses.</title>
        <authorList>
            <person name="Young N.D."/>
            <person name="Debelle F."/>
            <person name="Oldroyd G.E."/>
            <person name="Geurts R."/>
            <person name="Cannon S.B."/>
            <person name="Udvardi M.K."/>
            <person name="Benedito V.A."/>
            <person name="Mayer K.F."/>
            <person name="Gouzy J."/>
            <person name="Schoof H."/>
            <person name="Van de Peer Y."/>
            <person name="Proost S."/>
            <person name="Cook D.R."/>
            <person name="Meyers B.C."/>
            <person name="Spannagl M."/>
            <person name="Cheung F."/>
            <person name="De Mita S."/>
            <person name="Krishnakumar V."/>
            <person name="Gundlach H."/>
            <person name="Zhou S."/>
            <person name="Mudge J."/>
            <person name="Bharti A.K."/>
            <person name="Murray J.D."/>
            <person name="Naoumkina M.A."/>
            <person name="Rosen B."/>
            <person name="Silverstein K.A."/>
            <person name="Tang H."/>
            <person name="Rombauts S."/>
            <person name="Zhao P.X."/>
            <person name="Zhou P."/>
            <person name="Barbe V."/>
            <person name="Bardou P."/>
            <person name="Bechner M."/>
            <person name="Bellec A."/>
            <person name="Berger A."/>
            <person name="Berges H."/>
            <person name="Bidwell S."/>
            <person name="Bisseling T."/>
            <person name="Choisne N."/>
            <person name="Couloux A."/>
            <person name="Denny R."/>
            <person name="Deshpande S."/>
            <person name="Dai X."/>
            <person name="Doyle J.J."/>
            <person name="Dudez A.M."/>
            <person name="Farmer A.D."/>
            <person name="Fouteau S."/>
            <person name="Franken C."/>
            <person name="Gibelin C."/>
            <person name="Gish J."/>
            <person name="Goldstein S."/>
            <person name="Gonzalez A.J."/>
            <person name="Green P.J."/>
            <person name="Hallab A."/>
            <person name="Hartog M."/>
            <person name="Hua A."/>
            <person name="Humphray S.J."/>
            <person name="Jeong D.H."/>
            <person name="Jing Y."/>
            <person name="Jocker A."/>
            <person name="Kenton S.M."/>
            <person name="Kim D.J."/>
            <person name="Klee K."/>
            <person name="Lai H."/>
            <person name="Lang C."/>
            <person name="Lin S."/>
            <person name="Macmil S.L."/>
            <person name="Magdelenat G."/>
            <person name="Matthews L."/>
            <person name="McCorrison J."/>
            <person name="Monaghan E.L."/>
            <person name="Mun J.H."/>
            <person name="Najar F.Z."/>
            <person name="Nicholson C."/>
            <person name="Noirot C."/>
            <person name="O'Bleness M."/>
            <person name="Paule C.R."/>
            <person name="Poulain J."/>
            <person name="Prion F."/>
            <person name="Qin B."/>
            <person name="Qu C."/>
            <person name="Retzel E.F."/>
            <person name="Riddle C."/>
            <person name="Sallet E."/>
            <person name="Samain S."/>
            <person name="Samson N."/>
            <person name="Sanders I."/>
            <person name="Saurat O."/>
            <person name="Scarpelli C."/>
            <person name="Schiex T."/>
            <person name="Segurens B."/>
            <person name="Severin A.J."/>
            <person name="Sherrier D.J."/>
            <person name="Shi R."/>
            <person name="Sims S."/>
            <person name="Singer S.R."/>
            <person name="Sinharoy S."/>
            <person name="Sterck L."/>
            <person name="Viollet A."/>
            <person name="Wang B.B."/>
            <person name="Wang K."/>
            <person name="Wang M."/>
            <person name="Wang X."/>
            <person name="Warfsmann J."/>
            <person name="Weissenbach J."/>
            <person name="White D.D."/>
            <person name="White J.D."/>
            <person name="Wiley G.B."/>
            <person name="Wincker P."/>
            <person name="Xing Y."/>
            <person name="Yang L."/>
            <person name="Yao Z."/>
            <person name="Ying F."/>
            <person name="Zhai J."/>
            <person name="Zhou L."/>
            <person name="Zuber A."/>
            <person name="Denarie J."/>
            <person name="Dixon R.A."/>
            <person name="May G.D."/>
            <person name="Schwartz D.C."/>
            <person name="Rogers J."/>
            <person name="Quetier F."/>
            <person name="Town C.D."/>
            <person name="Roe B.A."/>
        </authorList>
    </citation>
    <scope>NUCLEOTIDE SEQUENCE [LARGE SCALE GENOMIC DNA]</scope>
    <source>
        <strain evidence="1">A17</strain>
        <strain evidence="2 3">cv. Jemalong A17</strain>
    </source>
</reference>
<dbReference type="PANTHER" id="PTHR48009:SF16">
    <property type="entry name" value="LEUCINE-RICH REPEAT-CONTAINING N-TERMINAL PLANT-TYPE DOMAIN-CONTAINING PROTEIN"/>
    <property type="match status" value="1"/>
</dbReference>
<organism evidence="1 3">
    <name type="scientific">Medicago truncatula</name>
    <name type="common">Barrel medic</name>
    <name type="synonym">Medicago tribuloides</name>
    <dbReference type="NCBI Taxonomy" id="3880"/>
    <lineage>
        <taxon>Eukaryota</taxon>
        <taxon>Viridiplantae</taxon>
        <taxon>Streptophyta</taxon>
        <taxon>Embryophyta</taxon>
        <taxon>Tracheophyta</taxon>
        <taxon>Spermatophyta</taxon>
        <taxon>Magnoliopsida</taxon>
        <taxon>eudicotyledons</taxon>
        <taxon>Gunneridae</taxon>
        <taxon>Pentapetalae</taxon>
        <taxon>rosids</taxon>
        <taxon>fabids</taxon>
        <taxon>Fabales</taxon>
        <taxon>Fabaceae</taxon>
        <taxon>Papilionoideae</taxon>
        <taxon>50 kb inversion clade</taxon>
        <taxon>NPAAA clade</taxon>
        <taxon>Hologalegina</taxon>
        <taxon>IRL clade</taxon>
        <taxon>Trifolieae</taxon>
        <taxon>Medicago</taxon>
    </lineage>
</organism>
<keyword evidence="1" id="KW-0675">Receptor</keyword>
<name>A0A072TDF0_MEDTR</name>